<dbReference type="NCBIfam" id="NF037981">
    <property type="entry name" value="NCS2_1"/>
    <property type="match status" value="1"/>
</dbReference>
<feature type="transmembrane region" description="Helical" evidence="7">
    <location>
        <begin position="110"/>
        <end position="130"/>
    </location>
</feature>
<evidence type="ECO:0000256" key="6">
    <source>
        <dbReference type="ARBA" id="ARBA00023136"/>
    </source>
</evidence>
<evidence type="ECO:0000256" key="5">
    <source>
        <dbReference type="ARBA" id="ARBA00022989"/>
    </source>
</evidence>
<evidence type="ECO:0000256" key="4">
    <source>
        <dbReference type="ARBA" id="ARBA00022692"/>
    </source>
</evidence>
<dbReference type="GO" id="GO:0042907">
    <property type="term" value="F:xanthine transmembrane transporter activity"/>
    <property type="evidence" value="ECO:0007669"/>
    <property type="project" value="TreeGrafter"/>
</dbReference>
<organism evidence="8 9">
    <name type="scientific">Helicobacter anseris</name>
    <dbReference type="NCBI Taxonomy" id="375926"/>
    <lineage>
        <taxon>Bacteria</taxon>
        <taxon>Pseudomonadati</taxon>
        <taxon>Campylobacterota</taxon>
        <taxon>Epsilonproteobacteria</taxon>
        <taxon>Campylobacterales</taxon>
        <taxon>Helicobacteraceae</taxon>
        <taxon>Helicobacter</taxon>
    </lineage>
</organism>
<sequence length="446" mass="47816">MQNTQLFYSLEQKPPFFKAIFAAFVHLMAMFIAVITPSLLICKELGVNDMDTGRIIAMSLFASGIASLIQIYKIGPIGSGLLSIQGTSFNFVAPIITAGLLLKNKGLDDAQMLGTIFGTLMMCALTEILISQFLPLFKKAISPLVSGIVVLLIGLSLINIGLISVGGGYEAKSNGSFGNLKDLFLAGSVIAAIIFLNLFKNSYLKISALFLAVVVGVLIAYFLGDFSFQMNYQLPLVFLPQPFYFGIGIDWSLVLPFVLVYAVTSLETIGDISATCEVSHQKLEGREYFLRLKGGVLANGINSFVSGIFNTFPNSCFSQNNGVIALSGIASRYVGLLVALFLMLLGLFPVIANFALQIPQSILGGATLVMFGSIAATGVRILAKEKITRRSILIISLSLGIGLGVNNNPDILQFLPKWVESVFSSGIVAGGLCAIFLNLIFPKEVV</sequence>
<feature type="transmembrane region" description="Helical" evidence="7">
    <location>
        <begin position="390"/>
        <end position="406"/>
    </location>
</feature>
<reference evidence="8 9" key="1">
    <citation type="submission" date="2018-04" db="EMBL/GenBank/DDBJ databases">
        <title>Novel Campyloabacter and Helicobacter Species and Strains.</title>
        <authorList>
            <person name="Mannion A.J."/>
            <person name="Shen Z."/>
            <person name="Fox J.G."/>
        </authorList>
    </citation>
    <scope>NUCLEOTIDE SEQUENCE [LARGE SCALE GENOMIC DNA]</scope>
    <source>
        <strain evidence="8 9">MIT 04-9362</strain>
    </source>
</reference>
<dbReference type="AlphaFoldDB" id="A0A3D8J4S1"/>
<dbReference type="GO" id="GO:0005886">
    <property type="term" value="C:plasma membrane"/>
    <property type="evidence" value="ECO:0007669"/>
    <property type="project" value="UniProtKB-ARBA"/>
</dbReference>
<dbReference type="InterPro" id="IPR006042">
    <property type="entry name" value="Xan_ur_permease"/>
</dbReference>
<keyword evidence="4 7" id="KW-0812">Transmembrane</keyword>
<feature type="transmembrane region" description="Helical" evidence="7">
    <location>
        <begin position="418"/>
        <end position="441"/>
    </location>
</feature>
<comment type="subcellular location">
    <subcellularLocation>
        <location evidence="1">Membrane</location>
        <topology evidence="1">Multi-pass membrane protein</topology>
    </subcellularLocation>
</comment>
<dbReference type="NCBIfam" id="TIGR00801">
    <property type="entry name" value="ncs2"/>
    <property type="match status" value="1"/>
</dbReference>
<dbReference type="Pfam" id="PF00860">
    <property type="entry name" value="Xan_ur_permease"/>
    <property type="match status" value="1"/>
</dbReference>
<dbReference type="OrthoDB" id="9805749at2"/>
<evidence type="ECO:0000256" key="2">
    <source>
        <dbReference type="ARBA" id="ARBA00008821"/>
    </source>
</evidence>
<accession>A0A3D8J4S1</accession>
<dbReference type="PANTHER" id="PTHR42810:SF2">
    <property type="entry name" value="PURINE PERMEASE C1399.01C-RELATED"/>
    <property type="match status" value="1"/>
</dbReference>
<evidence type="ECO:0000256" key="1">
    <source>
        <dbReference type="ARBA" id="ARBA00004141"/>
    </source>
</evidence>
<comment type="similarity">
    <text evidence="2">Belongs to the nucleobase:cation symporter-2 (NCS2) (TC 2.A.40) family.</text>
</comment>
<dbReference type="EMBL" id="NXLX01000019">
    <property type="protein sequence ID" value="RDU72489.1"/>
    <property type="molecule type" value="Genomic_DNA"/>
</dbReference>
<proteinExistence type="inferred from homology"/>
<feature type="transmembrane region" description="Helical" evidence="7">
    <location>
        <begin position="183"/>
        <end position="199"/>
    </location>
</feature>
<feature type="transmembrane region" description="Helical" evidence="7">
    <location>
        <begin position="243"/>
        <end position="263"/>
    </location>
</feature>
<evidence type="ECO:0000313" key="8">
    <source>
        <dbReference type="EMBL" id="RDU72489.1"/>
    </source>
</evidence>
<dbReference type="RefSeq" id="WP_115579479.1">
    <property type="nucleotide sequence ID" value="NZ_NXLX01000019.1"/>
</dbReference>
<keyword evidence="5 7" id="KW-1133">Transmembrane helix</keyword>
<dbReference type="InterPro" id="IPR006043">
    <property type="entry name" value="NCS2"/>
</dbReference>
<comment type="caution">
    <text evidence="8">The sequence shown here is derived from an EMBL/GenBank/DDBJ whole genome shotgun (WGS) entry which is preliminary data.</text>
</comment>
<evidence type="ECO:0000256" key="3">
    <source>
        <dbReference type="ARBA" id="ARBA00022448"/>
    </source>
</evidence>
<feature type="transmembrane region" description="Helical" evidence="7">
    <location>
        <begin position="54"/>
        <end position="72"/>
    </location>
</feature>
<keyword evidence="6 7" id="KW-0472">Membrane</keyword>
<gene>
    <name evidence="8" type="ORF">CQA57_06755</name>
</gene>
<keyword evidence="3" id="KW-0813">Transport</keyword>
<feature type="transmembrane region" description="Helical" evidence="7">
    <location>
        <begin position="142"/>
        <end position="163"/>
    </location>
</feature>
<feature type="transmembrane region" description="Helical" evidence="7">
    <location>
        <begin position="20"/>
        <end position="42"/>
    </location>
</feature>
<feature type="transmembrane region" description="Helical" evidence="7">
    <location>
        <begin position="362"/>
        <end position="383"/>
    </location>
</feature>
<evidence type="ECO:0000256" key="7">
    <source>
        <dbReference type="SAM" id="Phobius"/>
    </source>
</evidence>
<dbReference type="PANTHER" id="PTHR42810">
    <property type="entry name" value="PURINE PERMEASE C1399.01C-RELATED"/>
    <property type="match status" value="1"/>
</dbReference>
<protein>
    <submittedName>
        <fullName evidence="8">Xanthine permease XanP</fullName>
    </submittedName>
</protein>
<feature type="transmembrane region" description="Helical" evidence="7">
    <location>
        <begin position="333"/>
        <end position="356"/>
    </location>
</feature>
<keyword evidence="9" id="KW-1185">Reference proteome</keyword>
<dbReference type="Proteomes" id="UP000256695">
    <property type="component" value="Unassembled WGS sequence"/>
</dbReference>
<name>A0A3D8J4S1_9HELI</name>
<evidence type="ECO:0000313" key="9">
    <source>
        <dbReference type="Proteomes" id="UP000256695"/>
    </source>
</evidence>
<feature type="transmembrane region" description="Helical" evidence="7">
    <location>
        <begin position="206"/>
        <end position="223"/>
    </location>
</feature>